<dbReference type="Proteomes" id="UP000059188">
    <property type="component" value="Unassembled WGS sequence"/>
</dbReference>
<evidence type="ECO:0000313" key="2">
    <source>
        <dbReference type="Proteomes" id="UP000059188"/>
    </source>
</evidence>
<accession>A0A0B7G281</accession>
<proteinExistence type="predicted"/>
<keyword evidence="2" id="KW-1185">Reference proteome</keyword>
<dbReference type="EMBL" id="LN679106">
    <property type="protein sequence ID" value="CEL62578.1"/>
    <property type="molecule type" value="Genomic_DNA"/>
</dbReference>
<gene>
    <name evidence="1" type="ORF">RSOLAG1IB_04934</name>
</gene>
<protein>
    <submittedName>
        <fullName evidence="1">Uncharacterized protein</fullName>
    </submittedName>
</protein>
<dbReference type="AlphaFoldDB" id="A0A0B7G281"/>
<evidence type="ECO:0000313" key="1">
    <source>
        <dbReference type="EMBL" id="CEL62578.1"/>
    </source>
</evidence>
<sequence>MMLPISTSEFETTLIKLRKVKGKIERSLFSLHDLHAVRTPSLRFAPKPANDPSFTPVIEHVELPSPTRYGYMQE</sequence>
<reference evidence="1 2" key="1">
    <citation type="submission" date="2014-11" db="EMBL/GenBank/DDBJ databases">
        <authorList>
            <person name="Wibberg Daniel"/>
        </authorList>
    </citation>
    <scope>NUCLEOTIDE SEQUENCE [LARGE SCALE GENOMIC DNA]</scope>
    <source>
        <strain evidence="1">Rhizoctonia solani AG1-IB 7/3/14</strain>
    </source>
</reference>
<organism evidence="1 2">
    <name type="scientific">Thanatephorus cucumeris (strain AG1-IB / isolate 7/3/14)</name>
    <name type="common">Lettuce bottom rot fungus</name>
    <name type="synonym">Rhizoctonia solani</name>
    <dbReference type="NCBI Taxonomy" id="1108050"/>
    <lineage>
        <taxon>Eukaryota</taxon>
        <taxon>Fungi</taxon>
        <taxon>Dikarya</taxon>
        <taxon>Basidiomycota</taxon>
        <taxon>Agaricomycotina</taxon>
        <taxon>Agaricomycetes</taxon>
        <taxon>Cantharellales</taxon>
        <taxon>Ceratobasidiaceae</taxon>
        <taxon>Rhizoctonia</taxon>
        <taxon>Rhizoctonia solani AG-1</taxon>
    </lineage>
</organism>
<name>A0A0B7G281_THACB</name>